<proteinExistence type="inferred from homology"/>
<dbReference type="Proteomes" id="UP000463939">
    <property type="component" value="Chromosome"/>
</dbReference>
<dbReference type="InterPro" id="IPR012676">
    <property type="entry name" value="TGS-like"/>
</dbReference>
<dbReference type="FunFam" id="3.10.20.30:FF:000002">
    <property type="entry name" value="GTP pyrophosphokinase (RelA/SpoT)"/>
    <property type="match status" value="1"/>
</dbReference>
<evidence type="ECO:0000313" key="5">
    <source>
        <dbReference type="EMBL" id="BBP02182.1"/>
    </source>
</evidence>
<dbReference type="SUPFAM" id="SSF109604">
    <property type="entry name" value="HD-domain/PDEase-like"/>
    <property type="match status" value="1"/>
</dbReference>
<dbReference type="SMART" id="SM00954">
    <property type="entry name" value="RelA_SpoT"/>
    <property type="match status" value="1"/>
</dbReference>
<dbReference type="Pfam" id="PF13328">
    <property type="entry name" value="HD_4"/>
    <property type="match status" value="1"/>
</dbReference>
<dbReference type="Gene3D" id="3.30.460.10">
    <property type="entry name" value="Beta Polymerase, domain 2"/>
    <property type="match status" value="1"/>
</dbReference>
<evidence type="ECO:0000259" key="2">
    <source>
        <dbReference type="PROSITE" id="PS51671"/>
    </source>
</evidence>
<dbReference type="Pfam" id="PF04607">
    <property type="entry name" value="RelA_SpoT"/>
    <property type="match status" value="1"/>
</dbReference>
<dbReference type="PROSITE" id="PS51671">
    <property type="entry name" value="ACT"/>
    <property type="match status" value="1"/>
</dbReference>
<dbReference type="FunFam" id="1.10.3210.10:FF:000001">
    <property type="entry name" value="GTP pyrophosphokinase RelA"/>
    <property type="match status" value="1"/>
</dbReference>
<dbReference type="Gene3D" id="3.30.70.260">
    <property type="match status" value="1"/>
</dbReference>
<dbReference type="Pfam" id="PF02824">
    <property type="entry name" value="TGS"/>
    <property type="match status" value="1"/>
</dbReference>
<protein>
    <submittedName>
        <fullName evidence="5">Guanosine-3',5'-bis(Diphosphate) 3'-pyrophosphohydrolase</fullName>
    </submittedName>
</protein>
<dbReference type="InterPro" id="IPR004811">
    <property type="entry name" value="RelA/Spo_fam"/>
</dbReference>
<dbReference type="GO" id="GO:0008728">
    <property type="term" value="F:GTP diphosphokinase activity"/>
    <property type="evidence" value="ECO:0007669"/>
    <property type="project" value="TreeGrafter"/>
</dbReference>
<dbReference type="InterPro" id="IPR012675">
    <property type="entry name" value="Beta-grasp_dom_sf"/>
</dbReference>
<evidence type="ECO:0000313" key="6">
    <source>
        <dbReference type="Proteomes" id="UP000463939"/>
    </source>
</evidence>
<dbReference type="GO" id="GO:0015969">
    <property type="term" value="P:guanosine tetraphosphate metabolic process"/>
    <property type="evidence" value="ECO:0007669"/>
    <property type="project" value="InterPro"/>
</dbReference>
<dbReference type="Gene3D" id="3.10.20.30">
    <property type="match status" value="1"/>
</dbReference>
<dbReference type="CDD" id="cd04876">
    <property type="entry name" value="ACT_RelA-SpoT"/>
    <property type="match status" value="1"/>
</dbReference>
<dbReference type="GO" id="GO:0008893">
    <property type="term" value="F:guanosine-3',5'-bis(diphosphate) 3'-diphosphatase activity"/>
    <property type="evidence" value="ECO:0007669"/>
    <property type="project" value="TreeGrafter"/>
</dbReference>
<comment type="similarity">
    <text evidence="1">Belongs to the relA/spoT family.</text>
</comment>
<organism evidence="5 6">
    <name type="scientific">Sulfuriferula nivalis</name>
    <dbReference type="NCBI Taxonomy" id="2675298"/>
    <lineage>
        <taxon>Bacteria</taxon>
        <taxon>Pseudomonadati</taxon>
        <taxon>Pseudomonadota</taxon>
        <taxon>Betaproteobacteria</taxon>
        <taxon>Nitrosomonadales</taxon>
        <taxon>Sulfuricellaceae</taxon>
        <taxon>Sulfuriferula</taxon>
    </lineage>
</organism>
<dbReference type="AlphaFoldDB" id="A0A809SBB6"/>
<dbReference type="CDD" id="cd01668">
    <property type="entry name" value="TGS_RSH"/>
    <property type="match status" value="1"/>
</dbReference>
<dbReference type="PROSITE" id="PS51831">
    <property type="entry name" value="HD"/>
    <property type="match status" value="1"/>
</dbReference>
<dbReference type="GO" id="GO:0005886">
    <property type="term" value="C:plasma membrane"/>
    <property type="evidence" value="ECO:0007669"/>
    <property type="project" value="TreeGrafter"/>
</dbReference>
<feature type="domain" description="HD" evidence="3">
    <location>
        <begin position="44"/>
        <end position="143"/>
    </location>
</feature>
<dbReference type="InterPro" id="IPR006674">
    <property type="entry name" value="HD_domain"/>
</dbReference>
<dbReference type="InterPro" id="IPR007685">
    <property type="entry name" value="RelA_SpoT"/>
</dbReference>
<dbReference type="InterPro" id="IPR045865">
    <property type="entry name" value="ACT-like_dom_sf"/>
</dbReference>
<keyword evidence="5" id="KW-0378">Hydrolase</keyword>
<dbReference type="Gene3D" id="1.10.3210.10">
    <property type="entry name" value="Hypothetical protein af1432"/>
    <property type="match status" value="1"/>
</dbReference>
<dbReference type="InterPro" id="IPR004095">
    <property type="entry name" value="TGS"/>
</dbReference>
<dbReference type="InterPro" id="IPR043519">
    <property type="entry name" value="NT_sf"/>
</dbReference>
<feature type="domain" description="TGS" evidence="4">
    <location>
        <begin position="385"/>
        <end position="446"/>
    </location>
</feature>
<evidence type="ECO:0000256" key="1">
    <source>
        <dbReference type="RuleBase" id="RU003847"/>
    </source>
</evidence>
<dbReference type="GO" id="GO:0042594">
    <property type="term" value="P:response to starvation"/>
    <property type="evidence" value="ECO:0007669"/>
    <property type="project" value="TreeGrafter"/>
</dbReference>
<dbReference type="InterPro" id="IPR045600">
    <property type="entry name" value="RelA/SpoT_AH_RIS"/>
</dbReference>
<dbReference type="SUPFAM" id="SSF81301">
    <property type="entry name" value="Nucleotidyltransferase"/>
    <property type="match status" value="1"/>
</dbReference>
<dbReference type="RefSeq" id="WP_162085854.1">
    <property type="nucleotide sequence ID" value="NZ_AP021881.1"/>
</dbReference>
<reference evidence="6" key="1">
    <citation type="submission" date="2019-11" db="EMBL/GenBank/DDBJ databases">
        <title>Isolation and characterization of a novel species in the genus Sulfuriferula.</title>
        <authorList>
            <person name="Mochizuki J."/>
            <person name="Kojima H."/>
            <person name="Fukui M."/>
        </authorList>
    </citation>
    <scope>NUCLEOTIDE SEQUENCE [LARGE SCALE GENOMIC DNA]</scope>
    <source>
        <strain evidence="6">SGTM</strain>
    </source>
</reference>
<dbReference type="CDD" id="cd00077">
    <property type="entry name" value="HDc"/>
    <property type="match status" value="1"/>
</dbReference>
<dbReference type="NCBIfam" id="TIGR00691">
    <property type="entry name" value="spoT_relA"/>
    <property type="match status" value="1"/>
</dbReference>
<dbReference type="GO" id="GO:0015949">
    <property type="term" value="P:nucleobase-containing small molecule interconversion"/>
    <property type="evidence" value="ECO:0007669"/>
    <property type="project" value="UniProtKB-ARBA"/>
</dbReference>
<evidence type="ECO:0000259" key="3">
    <source>
        <dbReference type="PROSITE" id="PS51831"/>
    </source>
</evidence>
<dbReference type="CDD" id="cd05399">
    <property type="entry name" value="NT_Rel-Spo_like"/>
    <property type="match status" value="1"/>
</dbReference>
<sequence>MPELEQISPELSYLKAEDAAQVQAAFEYSRAAHEGQFRKSGEAYISHPVAVAGILAQWHLDAQALMAALLHDVVEDTPTTKEEIAALFGKPVADLVDGVSKLDKIEFQTAVHAQAENFRKMLLAMARDVRVILIKLADRLHNMRTLDSMAPEKQRRIAQETVDIYAPIANRLGLNSLYQELDDLSFHYLYPNRYRVLAQAVKAARGNRREVIEKVREAIGHKLADGKVDALVTGREKHLFSIYKKMQEKSLAFSEVFDIYGFRVLVNDIPSCYLALGCLHGLYKPIPGKFKDYIAIPKANGYQSLHTTLFGPFGTPIEIQIRTHDMHKLAEAGVASHWLYKTSDATINDVQQKTHQWLQSLLEIQEGGGDSAEFLEHIKVDLFPDEVYVFTPKGKILSLPRGATAVDFAYAVHTDVGNHCTAVKVNGELMPMRTLLRNGDQVEVVTSPNARPNPAWVNFVVSGKARAHIRHYLRTMHAEESVVLGERLLNQAFRALGADPTQIRPSCWDRVHKETGKTREEVLTDIGLGKRLNIVVARQLMMQEQNLPNPRQHGAITIRGSEGVAVQLAKCCSPIPGDPIIAFVKSDQGLVIHTHDCSAIKHYRDDPDKWLDVEWEPDLHKMFDVNIKLIVLNQRGVLAKLAAAIADEGSNIDNVSMEEEDGSQYTTIHFTLQVEQRMHLARIMRALRRLPEVVRIMRVKNRNKDSRANTQ</sequence>
<evidence type="ECO:0000259" key="4">
    <source>
        <dbReference type="PROSITE" id="PS51880"/>
    </source>
</evidence>
<dbReference type="InterPro" id="IPR033655">
    <property type="entry name" value="TGS_RelA/SpoT"/>
</dbReference>
<comment type="function">
    <text evidence="1">In eubacteria ppGpp (guanosine 3'-diphosphate 5'-diphosphate) is a mediator of the stringent response that coordinates a variety of cellular activities in response to changes in nutritional abundance.</text>
</comment>
<feature type="domain" description="ACT" evidence="2">
    <location>
        <begin position="626"/>
        <end position="701"/>
    </location>
</feature>
<dbReference type="PROSITE" id="PS51880">
    <property type="entry name" value="TGS"/>
    <property type="match status" value="1"/>
</dbReference>
<accession>A0A809SBB6</accession>
<dbReference type="PANTHER" id="PTHR21262:SF36">
    <property type="entry name" value="BIFUNCTIONAL (P)PPGPP SYNTHASE_HYDROLASE SPOT"/>
    <property type="match status" value="1"/>
</dbReference>
<dbReference type="SMART" id="SM00471">
    <property type="entry name" value="HDc"/>
    <property type="match status" value="1"/>
</dbReference>
<dbReference type="SUPFAM" id="SSF81271">
    <property type="entry name" value="TGS-like"/>
    <property type="match status" value="1"/>
</dbReference>
<dbReference type="Pfam" id="PF19296">
    <property type="entry name" value="RelA_AH_RIS"/>
    <property type="match status" value="2"/>
</dbReference>
<dbReference type="SUPFAM" id="SSF55021">
    <property type="entry name" value="ACT-like"/>
    <property type="match status" value="1"/>
</dbReference>
<dbReference type="Pfam" id="PF13291">
    <property type="entry name" value="ACT_4"/>
    <property type="match status" value="1"/>
</dbReference>
<keyword evidence="6" id="KW-1185">Reference proteome</keyword>
<dbReference type="PANTHER" id="PTHR21262">
    <property type="entry name" value="GUANOSINE-3',5'-BIS DIPHOSPHATE 3'-PYROPHOSPHOHYDROLASE"/>
    <property type="match status" value="1"/>
</dbReference>
<dbReference type="KEGG" id="sniv:SFSGTM_28900"/>
<dbReference type="FunFam" id="3.30.460.10:FF:000001">
    <property type="entry name" value="GTP pyrophosphokinase RelA"/>
    <property type="match status" value="1"/>
</dbReference>
<name>A0A809SBB6_9PROT</name>
<dbReference type="InterPro" id="IPR003607">
    <property type="entry name" value="HD/PDEase_dom"/>
</dbReference>
<dbReference type="InterPro" id="IPR002912">
    <property type="entry name" value="ACT_dom"/>
</dbReference>
<dbReference type="EMBL" id="AP021881">
    <property type="protein sequence ID" value="BBP02182.1"/>
    <property type="molecule type" value="Genomic_DNA"/>
</dbReference>
<gene>
    <name evidence="5" type="ORF">SFSGTM_28900</name>
</gene>